<dbReference type="Gene3D" id="1.10.238.10">
    <property type="entry name" value="EF-hand"/>
    <property type="match status" value="1"/>
</dbReference>
<sequence>MGARHRKRRAEKSKNAQQSTTDESNVMDDAKTVTVAVHQLFERYANKPADNLGPDRIGPHGVFALLEDLGLAPTDRKVLILAWLLKAKIQCEFTADEWNDGLVALRVVSIDDLRMVLEKEERILEKDTSKLKALYRFTYTFGKPEHHRKMDCETAIVYWKILFEDRYALLDVWISFLRVQQIDAIKSDIWNLVLEFFEQVDANLSNYDDEAAWPVLLTDFVEHIRKEKCTVGTA</sequence>
<dbReference type="PANTHER" id="PTHR12281:SF32">
    <property type="entry name" value="DCN1-LIKE PROTEIN"/>
    <property type="match status" value="1"/>
</dbReference>
<dbReference type="InterPro" id="IPR005176">
    <property type="entry name" value="PONY_dom"/>
</dbReference>
<dbReference type="PANTHER" id="PTHR12281">
    <property type="entry name" value="RP42 RELATED"/>
    <property type="match status" value="1"/>
</dbReference>
<dbReference type="GO" id="GO:0000151">
    <property type="term" value="C:ubiquitin ligase complex"/>
    <property type="evidence" value="ECO:0007669"/>
    <property type="project" value="TreeGrafter"/>
</dbReference>
<comment type="function">
    <text evidence="1">Neddylation of cullins play an essential role in the regulation of SCF-type complexes activity.</text>
</comment>
<dbReference type="GO" id="GO:0097602">
    <property type="term" value="F:cullin family protein binding"/>
    <property type="evidence" value="ECO:0007669"/>
    <property type="project" value="TreeGrafter"/>
</dbReference>
<dbReference type="GO" id="GO:0005886">
    <property type="term" value="C:plasma membrane"/>
    <property type="evidence" value="ECO:0007669"/>
    <property type="project" value="UniProtKB-ARBA"/>
</dbReference>
<evidence type="ECO:0000256" key="1">
    <source>
        <dbReference type="RuleBase" id="RU410713"/>
    </source>
</evidence>
<protein>
    <recommendedName>
        <fullName evidence="1">Defective in cullin neddylation protein</fullName>
    </recommendedName>
</protein>
<proteinExistence type="predicted"/>
<feature type="domain" description="DCUN1" evidence="3">
    <location>
        <begin position="32"/>
        <end position="225"/>
    </location>
</feature>
<evidence type="ECO:0000256" key="2">
    <source>
        <dbReference type="SAM" id="MobiDB-lite"/>
    </source>
</evidence>
<evidence type="ECO:0000313" key="4">
    <source>
        <dbReference type="Proteomes" id="UP000887575"/>
    </source>
</evidence>
<reference evidence="5" key="1">
    <citation type="submission" date="2024-02" db="UniProtKB">
        <authorList>
            <consortium name="WormBaseParasite"/>
        </authorList>
    </citation>
    <scope>IDENTIFICATION</scope>
</reference>
<feature type="compositionally biased region" description="Polar residues" evidence="2">
    <location>
        <begin position="15"/>
        <end position="24"/>
    </location>
</feature>
<dbReference type="GO" id="GO:0045116">
    <property type="term" value="P:protein neddylation"/>
    <property type="evidence" value="ECO:0007669"/>
    <property type="project" value="TreeGrafter"/>
</dbReference>
<dbReference type="AlphaFoldDB" id="A0AAF3FK29"/>
<keyword evidence="4" id="KW-1185">Reference proteome</keyword>
<dbReference type="FunFam" id="1.10.238.200:FF:000003">
    <property type="entry name" value="DCN1-like protein 3"/>
    <property type="match status" value="1"/>
</dbReference>
<evidence type="ECO:0000313" key="5">
    <source>
        <dbReference type="WBParaSite" id="MBELARI_LOCUS7473"/>
    </source>
</evidence>
<dbReference type="PROSITE" id="PS51229">
    <property type="entry name" value="DCUN1"/>
    <property type="match status" value="1"/>
</dbReference>
<dbReference type="WBParaSite" id="MBELARI_LOCUS7473">
    <property type="protein sequence ID" value="MBELARI_LOCUS7473"/>
    <property type="gene ID" value="MBELARI_LOCUS7473"/>
</dbReference>
<dbReference type="GO" id="GO:0031624">
    <property type="term" value="F:ubiquitin conjugating enzyme binding"/>
    <property type="evidence" value="ECO:0007669"/>
    <property type="project" value="TreeGrafter"/>
</dbReference>
<dbReference type="GO" id="GO:2000436">
    <property type="term" value="P:positive regulation of protein neddylation"/>
    <property type="evidence" value="ECO:0007669"/>
    <property type="project" value="UniProtKB-ARBA"/>
</dbReference>
<name>A0AAF3FK29_9BILA</name>
<dbReference type="InterPro" id="IPR042460">
    <property type="entry name" value="DCN1-like_PONY"/>
</dbReference>
<feature type="region of interest" description="Disordered" evidence="2">
    <location>
        <begin position="1"/>
        <end position="27"/>
    </location>
</feature>
<accession>A0AAF3FK29</accession>
<dbReference type="GO" id="GO:0032182">
    <property type="term" value="F:ubiquitin-like protein binding"/>
    <property type="evidence" value="ECO:0007669"/>
    <property type="project" value="TreeGrafter"/>
</dbReference>
<organism evidence="4 5">
    <name type="scientific">Mesorhabditis belari</name>
    <dbReference type="NCBI Taxonomy" id="2138241"/>
    <lineage>
        <taxon>Eukaryota</taxon>
        <taxon>Metazoa</taxon>
        <taxon>Ecdysozoa</taxon>
        <taxon>Nematoda</taxon>
        <taxon>Chromadorea</taxon>
        <taxon>Rhabditida</taxon>
        <taxon>Rhabditina</taxon>
        <taxon>Rhabditomorpha</taxon>
        <taxon>Rhabditoidea</taxon>
        <taxon>Rhabditidae</taxon>
        <taxon>Mesorhabditinae</taxon>
        <taxon>Mesorhabditis</taxon>
    </lineage>
</organism>
<feature type="compositionally biased region" description="Basic residues" evidence="2">
    <location>
        <begin position="1"/>
        <end position="11"/>
    </location>
</feature>
<dbReference type="Proteomes" id="UP000887575">
    <property type="component" value="Unassembled WGS sequence"/>
</dbReference>
<dbReference type="Gene3D" id="1.10.238.200">
    <property type="entry name" value="Cullin, PONY binding domain"/>
    <property type="match status" value="1"/>
</dbReference>
<evidence type="ECO:0000259" key="3">
    <source>
        <dbReference type="PROSITE" id="PS51229"/>
    </source>
</evidence>
<dbReference type="InterPro" id="IPR014764">
    <property type="entry name" value="DCN-prot"/>
</dbReference>
<dbReference type="Pfam" id="PF03556">
    <property type="entry name" value="Cullin_binding"/>
    <property type="match status" value="1"/>
</dbReference>